<dbReference type="CDD" id="cd01335">
    <property type="entry name" value="Radical_SAM"/>
    <property type="match status" value="1"/>
</dbReference>
<dbReference type="InterPro" id="IPR007197">
    <property type="entry name" value="rSAM"/>
</dbReference>
<evidence type="ECO:0000313" key="8">
    <source>
        <dbReference type="Proteomes" id="UP000256650"/>
    </source>
</evidence>
<proteinExistence type="predicted"/>
<evidence type="ECO:0000313" key="7">
    <source>
        <dbReference type="EMBL" id="RDU63240.1"/>
    </source>
</evidence>
<dbReference type="InterPro" id="IPR013785">
    <property type="entry name" value="Aldolase_TIM"/>
</dbReference>
<keyword evidence="5" id="KW-0411">Iron-sulfur</keyword>
<dbReference type="GO" id="GO:0051536">
    <property type="term" value="F:iron-sulfur cluster binding"/>
    <property type="evidence" value="ECO:0007669"/>
    <property type="project" value="UniProtKB-KW"/>
</dbReference>
<evidence type="ECO:0000256" key="3">
    <source>
        <dbReference type="ARBA" id="ARBA00022723"/>
    </source>
</evidence>
<evidence type="ECO:0000256" key="4">
    <source>
        <dbReference type="ARBA" id="ARBA00023004"/>
    </source>
</evidence>
<keyword evidence="3" id="KW-0479">Metal-binding</keyword>
<gene>
    <name evidence="7" type="ORF">CQA43_03670</name>
</gene>
<name>A0A3D8IDR7_9HELI</name>
<dbReference type="Pfam" id="PF04055">
    <property type="entry name" value="Radical_SAM"/>
    <property type="match status" value="1"/>
</dbReference>
<keyword evidence="8" id="KW-1185">Reference proteome</keyword>
<dbReference type="GO" id="GO:0046872">
    <property type="term" value="F:metal ion binding"/>
    <property type="evidence" value="ECO:0007669"/>
    <property type="project" value="UniProtKB-KW"/>
</dbReference>
<dbReference type="PANTHER" id="PTHR11228:SF7">
    <property type="entry name" value="PQQA PEPTIDE CYCLASE"/>
    <property type="match status" value="1"/>
</dbReference>
<sequence length="321" mass="37014">MCPWHGKDNPYKTKYYSNNPELKNKNMPLEMAKMAVDKIVEYGITNIGLTPQGEFFLYPHWEEFLEYTTKLGVSVSVTTNASLLDKETIKKLKNFNISILCASVDTLDFNLFQSIRGGNKKLFENTINAPFLIGELSNVYKQVNFVEQIQNHDEFDTILDTFKSANVNQIVKIRETTFDDREQQSDRNSRYPILLCEDFGGCIIQVNGDIMACCYMASYPKALESKTQNIYINSLDDAIKAINSEFVESALNGLCYRCPSYRTRVIDKNTMNIYKGYFEITNARLKRYFSIPEKISMLPDDVLLYMYQNNLVTKMKQDGIL</sequence>
<comment type="cofactor">
    <cofactor evidence="1">
        <name>[4Fe-4S] cluster</name>
        <dbReference type="ChEBI" id="CHEBI:49883"/>
    </cofactor>
</comment>
<feature type="domain" description="Radical SAM core" evidence="6">
    <location>
        <begin position="21"/>
        <end position="129"/>
    </location>
</feature>
<dbReference type="GO" id="GO:0003824">
    <property type="term" value="F:catalytic activity"/>
    <property type="evidence" value="ECO:0007669"/>
    <property type="project" value="InterPro"/>
</dbReference>
<protein>
    <recommendedName>
        <fullName evidence="6">Radical SAM core domain-containing protein</fullName>
    </recommendedName>
</protein>
<evidence type="ECO:0000256" key="2">
    <source>
        <dbReference type="ARBA" id="ARBA00022691"/>
    </source>
</evidence>
<reference evidence="7 8" key="1">
    <citation type="submission" date="2018-04" db="EMBL/GenBank/DDBJ databases">
        <title>Novel Campyloabacter and Helicobacter Species and Strains.</title>
        <authorList>
            <person name="Mannion A.J."/>
            <person name="Shen Z."/>
            <person name="Fox J.G."/>
        </authorList>
    </citation>
    <scope>NUCLEOTIDE SEQUENCE [LARGE SCALE GENOMIC DNA]</scope>
    <source>
        <strain evidence="7 8">MIT 99-5101</strain>
    </source>
</reference>
<evidence type="ECO:0000256" key="1">
    <source>
        <dbReference type="ARBA" id="ARBA00001966"/>
    </source>
</evidence>
<dbReference type="Gene3D" id="3.20.20.70">
    <property type="entry name" value="Aldolase class I"/>
    <property type="match status" value="1"/>
</dbReference>
<keyword evidence="2" id="KW-0949">S-adenosyl-L-methionine</keyword>
<dbReference type="SUPFAM" id="SSF102114">
    <property type="entry name" value="Radical SAM enzymes"/>
    <property type="match status" value="1"/>
</dbReference>
<evidence type="ECO:0000259" key="6">
    <source>
        <dbReference type="Pfam" id="PF04055"/>
    </source>
</evidence>
<accession>A0A3D8IDR7</accession>
<keyword evidence="4" id="KW-0408">Iron</keyword>
<organism evidence="7 8">
    <name type="scientific">Helicobacter ganmani</name>
    <dbReference type="NCBI Taxonomy" id="60246"/>
    <lineage>
        <taxon>Bacteria</taxon>
        <taxon>Pseudomonadati</taxon>
        <taxon>Campylobacterota</taxon>
        <taxon>Epsilonproteobacteria</taxon>
        <taxon>Campylobacterales</taxon>
        <taxon>Helicobacteraceae</taxon>
        <taxon>Helicobacter</taxon>
    </lineage>
</organism>
<dbReference type="InterPro" id="IPR050377">
    <property type="entry name" value="Radical_SAM_PqqE_MftC-like"/>
</dbReference>
<dbReference type="InterPro" id="IPR058240">
    <property type="entry name" value="rSAM_sf"/>
</dbReference>
<dbReference type="EMBL" id="NXLS01000003">
    <property type="protein sequence ID" value="RDU63240.1"/>
    <property type="molecule type" value="Genomic_DNA"/>
</dbReference>
<comment type="caution">
    <text evidence="7">The sequence shown here is derived from an EMBL/GenBank/DDBJ whole genome shotgun (WGS) entry which is preliminary data.</text>
</comment>
<dbReference type="PANTHER" id="PTHR11228">
    <property type="entry name" value="RADICAL SAM DOMAIN PROTEIN"/>
    <property type="match status" value="1"/>
</dbReference>
<evidence type="ECO:0000256" key="5">
    <source>
        <dbReference type="ARBA" id="ARBA00023014"/>
    </source>
</evidence>
<dbReference type="AlphaFoldDB" id="A0A3D8IDR7"/>
<dbReference type="Proteomes" id="UP000256650">
    <property type="component" value="Unassembled WGS sequence"/>
</dbReference>